<evidence type="ECO:0000256" key="1">
    <source>
        <dbReference type="ARBA" id="ARBA00010688"/>
    </source>
</evidence>
<keyword evidence="3" id="KW-0547">Nucleotide-binding</keyword>
<dbReference type="SUPFAM" id="SSF53613">
    <property type="entry name" value="Ribokinase-like"/>
    <property type="match status" value="1"/>
</dbReference>
<keyword evidence="9" id="KW-1185">Reference proteome</keyword>
<evidence type="ECO:0000256" key="4">
    <source>
        <dbReference type="ARBA" id="ARBA00022777"/>
    </source>
</evidence>
<dbReference type="InterPro" id="IPR002173">
    <property type="entry name" value="Carboh/pur_kinase_PfkB_CS"/>
</dbReference>
<dbReference type="NCBIfam" id="TIGR03168">
    <property type="entry name" value="1-PFK"/>
    <property type="match status" value="1"/>
</dbReference>
<dbReference type="Proteomes" id="UP000000263">
    <property type="component" value="Chromosome"/>
</dbReference>
<accession>A7NFW1</accession>
<evidence type="ECO:0000256" key="5">
    <source>
        <dbReference type="ARBA" id="ARBA00022840"/>
    </source>
</evidence>
<dbReference type="PIRSF" id="PIRSF000535">
    <property type="entry name" value="1PFK/6PFK/LacC"/>
    <property type="match status" value="1"/>
</dbReference>
<evidence type="ECO:0000256" key="3">
    <source>
        <dbReference type="ARBA" id="ARBA00022741"/>
    </source>
</evidence>
<keyword evidence="5" id="KW-0067">ATP-binding</keyword>
<gene>
    <name evidence="8" type="ordered locus">Rcas_0209</name>
</gene>
<proteinExistence type="inferred from homology"/>
<evidence type="ECO:0000256" key="6">
    <source>
        <dbReference type="PIRNR" id="PIRNR000535"/>
    </source>
</evidence>
<protein>
    <submittedName>
        <fullName evidence="8">1-phosphofructokinase</fullName>
        <ecNumber evidence="8">2.7.1.56</ecNumber>
    </submittedName>
</protein>
<dbReference type="KEGG" id="rca:Rcas_0209"/>
<dbReference type="InterPro" id="IPR017583">
    <property type="entry name" value="Tagatose/fructose_Pkinase"/>
</dbReference>
<dbReference type="PANTHER" id="PTHR46566">
    <property type="entry name" value="1-PHOSPHOFRUCTOKINASE-RELATED"/>
    <property type="match status" value="1"/>
</dbReference>
<dbReference type="PROSITE" id="PS00584">
    <property type="entry name" value="PFKB_KINASES_2"/>
    <property type="match status" value="1"/>
</dbReference>
<dbReference type="EC" id="2.7.1.56" evidence="8"/>
<keyword evidence="4 8" id="KW-0418">Kinase</keyword>
<dbReference type="HOGENOM" id="CLU_050013_0_2_0"/>
<dbReference type="EMBL" id="CP000804">
    <property type="protein sequence ID" value="ABU56342.1"/>
    <property type="molecule type" value="Genomic_DNA"/>
</dbReference>
<dbReference type="Gene3D" id="3.40.1190.20">
    <property type="match status" value="1"/>
</dbReference>
<reference evidence="8 9" key="1">
    <citation type="submission" date="2007-08" db="EMBL/GenBank/DDBJ databases">
        <title>Complete sequence of Roseiflexus castenholzii DSM 13941.</title>
        <authorList>
            <consortium name="US DOE Joint Genome Institute"/>
            <person name="Copeland A."/>
            <person name="Lucas S."/>
            <person name="Lapidus A."/>
            <person name="Barry K."/>
            <person name="Glavina del Rio T."/>
            <person name="Dalin E."/>
            <person name="Tice H."/>
            <person name="Pitluck S."/>
            <person name="Thompson L.S."/>
            <person name="Brettin T."/>
            <person name="Bruce D."/>
            <person name="Detter J.C."/>
            <person name="Han C."/>
            <person name="Tapia R."/>
            <person name="Schmutz J."/>
            <person name="Larimer F."/>
            <person name="Land M."/>
            <person name="Hauser L."/>
            <person name="Kyrpides N."/>
            <person name="Mikhailova N."/>
            <person name="Bryant D.A."/>
            <person name="Hanada S."/>
            <person name="Tsukatani Y."/>
            <person name="Richardson P."/>
        </authorList>
    </citation>
    <scope>NUCLEOTIDE SEQUENCE [LARGE SCALE GENOMIC DNA]</scope>
    <source>
        <strain evidence="9">DSM 13941 / HLO8</strain>
    </source>
</reference>
<dbReference type="InterPro" id="IPR029056">
    <property type="entry name" value="Ribokinase-like"/>
</dbReference>
<dbReference type="RefSeq" id="WP_011997747.1">
    <property type="nucleotide sequence ID" value="NC_009767.1"/>
</dbReference>
<dbReference type="InterPro" id="IPR011611">
    <property type="entry name" value="PfkB_dom"/>
</dbReference>
<dbReference type="eggNOG" id="COG1105">
    <property type="taxonomic scope" value="Bacteria"/>
</dbReference>
<dbReference type="CDD" id="cd01164">
    <property type="entry name" value="FruK_PfkB_like"/>
    <property type="match status" value="1"/>
</dbReference>
<feature type="domain" description="Carbohydrate kinase PfkB" evidence="7">
    <location>
        <begin position="11"/>
        <end position="290"/>
    </location>
</feature>
<evidence type="ECO:0000256" key="2">
    <source>
        <dbReference type="ARBA" id="ARBA00022679"/>
    </source>
</evidence>
<dbReference type="Pfam" id="PF00294">
    <property type="entry name" value="PfkB"/>
    <property type="match status" value="1"/>
</dbReference>
<evidence type="ECO:0000313" key="9">
    <source>
        <dbReference type="Proteomes" id="UP000000263"/>
    </source>
</evidence>
<name>A7NFW1_ROSCS</name>
<sequence length="310" mass="32438">MLLTVTPNPAIDRVLIVRGFRKSDVCRVIERIDSAGGKGFNVTRAAITLGVPVHTCALLGGDNGRKIAALAQAEGLDGDWSWLSAGESRICLLITDPEARDHLTINETGPTVDPSDWTAFMELVWRQARDAAFIALSGSVPPGVTPAQYVELVRGLPPEAFVCIDTSGPTLAAALDLPVDLLKINIHELSAALGSAIDTPDQAITAAAHVLQRGPRRMIVTLGAQGAVAVDAHGAWHARTPPLDPISPVGSGDAALAGIIATLHHGRSLAEALRTGVACGAANTLMVGAGRMRRDDVMRLHAATNLIALR</sequence>
<dbReference type="PANTHER" id="PTHR46566:SF5">
    <property type="entry name" value="1-PHOSPHOFRUCTOKINASE"/>
    <property type="match status" value="1"/>
</dbReference>
<dbReference type="STRING" id="383372.Rcas_0209"/>
<dbReference type="AlphaFoldDB" id="A7NFW1"/>
<dbReference type="GO" id="GO:0005829">
    <property type="term" value="C:cytosol"/>
    <property type="evidence" value="ECO:0007669"/>
    <property type="project" value="TreeGrafter"/>
</dbReference>
<evidence type="ECO:0000313" key="8">
    <source>
        <dbReference type="EMBL" id="ABU56342.1"/>
    </source>
</evidence>
<dbReference type="GO" id="GO:0005524">
    <property type="term" value="F:ATP binding"/>
    <property type="evidence" value="ECO:0007669"/>
    <property type="project" value="UniProtKB-KW"/>
</dbReference>
<dbReference type="OrthoDB" id="9801219at2"/>
<evidence type="ECO:0000259" key="7">
    <source>
        <dbReference type="Pfam" id="PF00294"/>
    </source>
</evidence>
<comment type="similarity">
    <text evidence="1">Belongs to the carbohydrate kinase PfkB family.</text>
</comment>
<organism evidence="8 9">
    <name type="scientific">Roseiflexus castenholzii (strain DSM 13941 / HLO8)</name>
    <dbReference type="NCBI Taxonomy" id="383372"/>
    <lineage>
        <taxon>Bacteria</taxon>
        <taxon>Bacillati</taxon>
        <taxon>Chloroflexota</taxon>
        <taxon>Chloroflexia</taxon>
        <taxon>Chloroflexales</taxon>
        <taxon>Roseiflexineae</taxon>
        <taxon>Roseiflexaceae</taxon>
        <taxon>Roseiflexus</taxon>
    </lineage>
</organism>
<keyword evidence="2 6" id="KW-0808">Transferase</keyword>
<dbReference type="GO" id="GO:0008662">
    <property type="term" value="F:1-phosphofructokinase activity"/>
    <property type="evidence" value="ECO:0007669"/>
    <property type="project" value="UniProtKB-EC"/>
</dbReference>